<proteinExistence type="predicted"/>
<dbReference type="PATRIC" id="fig|1238182.3.peg.570"/>
<dbReference type="InterPro" id="IPR038694">
    <property type="entry name" value="DUF427_sf"/>
</dbReference>
<dbReference type="PANTHER" id="PTHR34310:SF9">
    <property type="entry name" value="BLR5716 PROTEIN"/>
    <property type="match status" value="1"/>
</dbReference>
<name>K9HWD3_9PROT</name>
<evidence type="ECO:0000259" key="1">
    <source>
        <dbReference type="Pfam" id="PF04248"/>
    </source>
</evidence>
<dbReference type="Pfam" id="PF04248">
    <property type="entry name" value="NTP_transf_9"/>
    <property type="match status" value="1"/>
</dbReference>
<reference evidence="2 3" key="1">
    <citation type="journal article" date="2013" name="Genome Announc.">
        <title>Draft Genome Sequence of an Alphaproteobacterium, Caenispirillum salinarum AK4(T), Isolated from a Solar Saltern.</title>
        <authorList>
            <person name="Khatri I."/>
            <person name="Singh A."/>
            <person name="Korpole S."/>
            <person name="Pinnaka A.K."/>
            <person name="Subramanian S."/>
        </authorList>
    </citation>
    <scope>NUCLEOTIDE SEQUENCE [LARGE SCALE GENOMIC DNA]</scope>
    <source>
        <strain evidence="2 3">AK4</strain>
    </source>
</reference>
<organism evidence="2 3">
    <name type="scientific">Caenispirillum salinarum AK4</name>
    <dbReference type="NCBI Taxonomy" id="1238182"/>
    <lineage>
        <taxon>Bacteria</taxon>
        <taxon>Pseudomonadati</taxon>
        <taxon>Pseudomonadota</taxon>
        <taxon>Alphaproteobacteria</taxon>
        <taxon>Rhodospirillales</taxon>
        <taxon>Novispirillaceae</taxon>
        <taxon>Caenispirillum</taxon>
    </lineage>
</organism>
<gene>
    <name evidence="2" type="ORF">C882_2610</name>
</gene>
<dbReference type="Gene3D" id="2.170.150.40">
    <property type="entry name" value="Domain of unknown function (DUF427)"/>
    <property type="match status" value="1"/>
</dbReference>
<accession>K9HWD3</accession>
<dbReference type="STRING" id="1238182.C882_2610"/>
<evidence type="ECO:0000313" key="2">
    <source>
        <dbReference type="EMBL" id="EKV32531.1"/>
    </source>
</evidence>
<keyword evidence="3" id="KW-1185">Reference proteome</keyword>
<comment type="caution">
    <text evidence="2">The sequence shown here is derived from an EMBL/GenBank/DDBJ whole genome shotgun (WGS) entry which is preliminary data.</text>
</comment>
<protein>
    <recommendedName>
        <fullName evidence="1">DUF427 domain-containing protein</fullName>
    </recommendedName>
</protein>
<dbReference type="RefSeq" id="WP_009539019.1">
    <property type="nucleotide sequence ID" value="NZ_ANHY01000003.1"/>
</dbReference>
<sequence length="118" mass="13544">MTRTRPPGSDHPISIVPAPNPVEVRLGETIVADSTAAKRLKEQGYPPRDYIPREDVRMDLMEPTETRTFCPFKGDATYYAVVTPEDRREDVAWSYEDPPEWMADIKGHLCFYDERLDG</sequence>
<evidence type="ECO:0000313" key="3">
    <source>
        <dbReference type="Proteomes" id="UP000009881"/>
    </source>
</evidence>
<dbReference type="Proteomes" id="UP000009881">
    <property type="component" value="Unassembled WGS sequence"/>
</dbReference>
<dbReference type="EMBL" id="ANHY01000003">
    <property type="protein sequence ID" value="EKV32531.1"/>
    <property type="molecule type" value="Genomic_DNA"/>
</dbReference>
<dbReference type="eggNOG" id="COG2343">
    <property type="taxonomic scope" value="Bacteria"/>
</dbReference>
<dbReference type="AlphaFoldDB" id="K9HWD3"/>
<dbReference type="OrthoDB" id="9815163at2"/>
<feature type="domain" description="DUF427" evidence="1">
    <location>
        <begin position="22"/>
        <end position="114"/>
    </location>
</feature>
<dbReference type="InterPro" id="IPR007361">
    <property type="entry name" value="DUF427"/>
</dbReference>
<dbReference type="PANTHER" id="PTHR34310">
    <property type="entry name" value="DUF427 DOMAIN PROTEIN (AFU_ORTHOLOGUE AFUA_3G02220)"/>
    <property type="match status" value="1"/>
</dbReference>